<evidence type="ECO:0000313" key="2">
    <source>
        <dbReference type="Proteomes" id="UP001060336"/>
    </source>
</evidence>
<dbReference type="SUPFAM" id="SSF160519">
    <property type="entry name" value="BB2672-like"/>
    <property type="match status" value="1"/>
</dbReference>
<keyword evidence="2" id="KW-1185">Reference proteome</keyword>
<dbReference type="AlphaFoldDB" id="A0A9J7AQ58"/>
<reference evidence="1" key="1">
    <citation type="submission" date="2022-08" db="EMBL/GenBank/DDBJ databases">
        <title>Nisaea acidiphila sp. nov., isolated from a marine algal debris and emended description of the genus Nisaea Urios et al. 2008.</title>
        <authorList>
            <person name="Kwon K."/>
        </authorList>
    </citation>
    <scope>NUCLEOTIDE SEQUENCE</scope>
    <source>
        <strain evidence="1">MEBiC11861</strain>
    </source>
</reference>
<dbReference type="Proteomes" id="UP001060336">
    <property type="component" value="Chromosome"/>
</dbReference>
<dbReference type="KEGG" id="naci:NUH88_18110"/>
<name>A0A9J7AQ58_9PROT</name>
<protein>
    <submittedName>
        <fullName evidence="1">Amino acid synthesis family protein</fullName>
    </submittedName>
</protein>
<sequence>MPDFPVRKMHLVLEEIRHDGGPVPETPRRLGAILACVRNPFAGRYEADLQPAMEDLKPLGLEMSERLIAALGGKEKIDGYGKAMLVGENGELEHGALWHVPGGYAMRQLLGESNAIVPSNMKRGGVGSTLDIPLGHINAAYVRSHFDGFEVRLPDGPRADEMILALAMSCGGRIHSRMGGLEAWDVKGEDGLR</sequence>
<dbReference type="InterPro" id="IPR009569">
    <property type="entry name" value="AA_synth_put"/>
</dbReference>
<dbReference type="EMBL" id="CP102480">
    <property type="protein sequence ID" value="UUX49302.1"/>
    <property type="molecule type" value="Genomic_DNA"/>
</dbReference>
<evidence type="ECO:0000313" key="1">
    <source>
        <dbReference type="EMBL" id="UUX49302.1"/>
    </source>
</evidence>
<proteinExistence type="predicted"/>
<accession>A0A9J7AQ58</accession>
<dbReference type="Pfam" id="PF06684">
    <property type="entry name" value="AA_synth"/>
    <property type="match status" value="1"/>
</dbReference>
<dbReference type="Gene3D" id="3.30.1330.110">
    <property type="entry name" value="BB2672"/>
    <property type="match status" value="1"/>
</dbReference>
<dbReference type="InterPro" id="IPR035936">
    <property type="entry name" value="BB2672"/>
</dbReference>
<organism evidence="1 2">
    <name type="scientific">Nisaea acidiphila</name>
    <dbReference type="NCBI Taxonomy" id="1862145"/>
    <lineage>
        <taxon>Bacteria</taxon>
        <taxon>Pseudomonadati</taxon>
        <taxon>Pseudomonadota</taxon>
        <taxon>Alphaproteobacteria</taxon>
        <taxon>Rhodospirillales</taxon>
        <taxon>Thalassobaculaceae</taxon>
        <taxon>Nisaea</taxon>
    </lineage>
</organism>
<dbReference type="RefSeq" id="WP_257767868.1">
    <property type="nucleotide sequence ID" value="NZ_CP102480.1"/>
</dbReference>
<gene>
    <name evidence="1" type="ORF">NUH88_18110</name>
</gene>